<dbReference type="InterPro" id="IPR051801">
    <property type="entry name" value="GH28_Enzymes"/>
</dbReference>
<dbReference type="Gene3D" id="2.160.20.10">
    <property type="entry name" value="Single-stranded right-handed beta-helix, Pectin lyase-like"/>
    <property type="match status" value="1"/>
</dbReference>
<comment type="caution">
    <text evidence="6">The sequence shown here is derived from an EMBL/GenBank/DDBJ whole genome shotgun (WGS) entry which is preliminary data.</text>
</comment>
<evidence type="ECO:0000313" key="6">
    <source>
        <dbReference type="EMBL" id="TXR56916.1"/>
    </source>
</evidence>
<dbReference type="SUPFAM" id="SSF51126">
    <property type="entry name" value="Pectin lyase-like"/>
    <property type="match status" value="1"/>
</dbReference>
<dbReference type="Proteomes" id="UP000321234">
    <property type="component" value="Unassembled WGS sequence"/>
</dbReference>
<dbReference type="GO" id="GO:0005975">
    <property type="term" value="P:carbohydrate metabolic process"/>
    <property type="evidence" value="ECO:0007669"/>
    <property type="project" value="InterPro"/>
</dbReference>
<dbReference type="EMBL" id="VKAC01000004">
    <property type="protein sequence ID" value="TXR56916.1"/>
    <property type="molecule type" value="Genomic_DNA"/>
</dbReference>
<evidence type="ECO:0000313" key="7">
    <source>
        <dbReference type="Proteomes" id="UP000321234"/>
    </source>
</evidence>
<keyword evidence="3 4" id="KW-0326">Glycosidase</keyword>
<dbReference type="InterPro" id="IPR011050">
    <property type="entry name" value="Pectin_lyase_fold/virulence"/>
</dbReference>
<dbReference type="PANTHER" id="PTHR31339">
    <property type="entry name" value="PECTIN LYASE-RELATED"/>
    <property type="match status" value="1"/>
</dbReference>
<protein>
    <submittedName>
        <fullName evidence="6">Polygalacturonase</fullName>
    </submittedName>
</protein>
<comment type="similarity">
    <text evidence="1 4">Belongs to the glycosyl hydrolase 28 family.</text>
</comment>
<dbReference type="InterPro" id="IPR006626">
    <property type="entry name" value="PbH1"/>
</dbReference>
<feature type="region of interest" description="Disordered" evidence="5">
    <location>
        <begin position="112"/>
        <end position="132"/>
    </location>
</feature>
<name>A0A5C8ZJ15_9ACTN</name>
<accession>A0A5C8ZJ15</accession>
<gene>
    <name evidence="6" type="ORF">FMM08_08785</name>
</gene>
<dbReference type="AlphaFoldDB" id="A0A5C8ZJ15"/>
<dbReference type="GO" id="GO:0004650">
    <property type="term" value="F:polygalacturonase activity"/>
    <property type="evidence" value="ECO:0007669"/>
    <property type="project" value="InterPro"/>
</dbReference>
<evidence type="ECO:0000256" key="5">
    <source>
        <dbReference type="SAM" id="MobiDB-lite"/>
    </source>
</evidence>
<dbReference type="InterPro" id="IPR012334">
    <property type="entry name" value="Pectin_lyas_fold"/>
</dbReference>
<dbReference type="SMART" id="SM00710">
    <property type="entry name" value="PbH1"/>
    <property type="match status" value="4"/>
</dbReference>
<organism evidence="6 7">
    <name type="scientific">Quadrisphaera setariae</name>
    <dbReference type="NCBI Taxonomy" id="2593304"/>
    <lineage>
        <taxon>Bacteria</taxon>
        <taxon>Bacillati</taxon>
        <taxon>Actinomycetota</taxon>
        <taxon>Actinomycetes</taxon>
        <taxon>Kineosporiales</taxon>
        <taxon>Kineosporiaceae</taxon>
        <taxon>Quadrisphaera</taxon>
    </lineage>
</organism>
<proteinExistence type="inferred from homology"/>
<evidence type="ECO:0000256" key="3">
    <source>
        <dbReference type="ARBA" id="ARBA00023295"/>
    </source>
</evidence>
<feature type="compositionally biased region" description="Basic and acidic residues" evidence="5">
    <location>
        <begin position="121"/>
        <end position="131"/>
    </location>
</feature>
<dbReference type="Pfam" id="PF00295">
    <property type="entry name" value="Glyco_hydro_28"/>
    <property type="match status" value="1"/>
</dbReference>
<dbReference type="OrthoDB" id="112037at2"/>
<evidence type="ECO:0000256" key="2">
    <source>
        <dbReference type="ARBA" id="ARBA00022801"/>
    </source>
</evidence>
<sequence length="432" mass="43266">MTGRTASAADEAAPPDTARIQQALDRCAQEGGAVVAVRLVAGAGQHGSSSFLSGPLTVHRGEVLLLDPATTLYASRDAADYQAPGQPTCGTVARSGGSSGCRPFIALRGGDDGLESTRAADGTRGRVDGRGDLPVLGTTTSWWQLATAAKGSGGQQQVPRLVESEHSDDVVLHDVDLVDAPGSNVSDEGGDGFTAWGVRIDEPATARNTDGIDPAGATDVTITDSWIADGDDGVAIKGGSAPSSHTTVSNDHFYGTHGISIGSETTAGVSDVLVTDDTVSGTDPSGTPSADSAGIRIKSDPKAGGAVDDVVYRDVCVAAVTAPIDVDPRYDDPSGPSESGARVPWFTGITVDGLTAVRSPPGATSTLDGYDDDHPLDLTLAGVSVDAPHVLVAHAHVTASGATFGGAPLPGAAAAPSAGAAPACTFPAYPAL</sequence>
<keyword evidence="2 4" id="KW-0378">Hydrolase</keyword>
<dbReference type="PANTHER" id="PTHR31339:SF9">
    <property type="entry name" value="PLASMIN AND FIBRONECTIN-BINDING PROTEIN A"/>
    <property type="match status" value="1"/>
</dbReference>
<feature type="region of interest" description="Disordered" evidence="5">
    <location>
        <begin position="276"/>
        <end position="298"/>
    </location>
</feature>
<evidence type="ECO:0000256" key="1">
    <source>
        <dbReference type="ARBA" id="ARBA00008834"/>
    </source>
</evidence>
<keyword evidence="7" id="KW-1185">Reference proteome</keyword>
<reference evidence="6 7" key="1">
    <citation type="submission" date="2019-07" db="EMBL/GenBank/DDBJ databases">
        <title>Quadrisphaera sp. strain DD2A genome sequencing and assembly.</title>
        <authorList>
            <person name="Kim I."/>
        </authorList>
    </citation>
    <scope>NUCLEOTIDE SEQUENCE [LARGE SCALE GENOMIC DNA]</scope>
    <source>
        <strain evidence="6 7">DD2A</strain>
    </source>
</reference>
<evidence type="ECO:0000256" key="4">
    <source>
        <dbReference type="RuleBase" id="RU361169"/>
    </source>
</evidence>
<dbReference type="InterPro" id="IPR000743">
    <property type="entry name" value="Glyco_hydro_28"/>
</dbReference>